<sequence>MFFILREIWELTLYQNALHFIVVSDIPWIFDLHASYRMVKK</sequence>
<accession>A0A1N6J7N8</accession>
<gene>
    <name evidence="1" type="ORF">SAMN02743940_2377</name>
</gene>
<evidence type="ECO:0000313" key="2">
    <source>
        <dbReference type="Proteomes" id="UP000185062"/>
    </source>
</evidence>
<reference evidence="1 2" key="1">
    <citation type="submission" date="2016-12" db="EMBL/GenBank/DDBJ databases">
        <authorList>
            <person name="Song W.-J."/>
            <person name="Kurnit D.M."/>
        </authorList>
    </citation>
    <scope>NUCLEOTIDE SEQUENCE [LARGE SCALE GENOMIC DNA]</scope>
    <source>
        <strain evidence="1 2">ATCC 49181</strain>
    </source>
</reference>
<evidence type="ECO:0000313" key="1">
    <source>
        <dbReference type="EMBL" id="SIO40340.1"/>
    </source>
</evidence>
<proteinExistence type="predicted"/>
<dbReference type="EMBL" id="FSRO01000001">
    <property type="protein sequence ID" value="SIO40340.1"/>
    <property type="molecule type" value="Genomic_DNA"/>
</dbReference>
<dbReference type="Proteomes" id="UP000185062">
    <property type="component" value="Unassembled WGS sequence"/>
</dbReference>
<name>A0A1N6J7N8_9PROT</name>
<organism evidence="1 2">
    <name type="scientific">Nitrosomonas cryotolerans ATCC 49181</name>
    <dbReference type="NCBI Taxonomy" id="1131553"/>
    <lineage>
        <taxon>Bacteria</taxon>
        <taxon>Pseudomonadati</taxon>
        <taxon>Pseudomonadota</taxon>
        <taxon>Betaproteobacteria</taxon>
        <taxon>Nitrosomonadales</taxon>
        <taxon>Nitrosomonadaceae</taxon>
        <taxon>Nitrosomonas</taxon>
    </lineage>
</organism>
<protein>
    <submittedName>
        <fullName evidence="1">Uncharacterized protein</fullName>
    </submittedName>
</protein>
<keyword evidence="2" id="KW-1185">Reference proteome</keyword>
<dbReference type="AlphaFoldDB" id="A0A1N6J7N8"/>